<dbReference type="InParanoid" id="A0A165CX69"/>
<name>A0A165CX69_9APHY</name>
<protein>
    <submittedName>
        <fullName evidence="1">Uncharacterized protein</fullName>
    </submittedName>
</protein>
<gene>
    <name evidence="1" type="ORF">LAESUDRAFT_716029</name>
</gene>
<dbReference type="GeneID" id="63824247"/>
<dbReference type="EMBL" id="KV427642">
    <property type="protein sequence ID" value="KZT03639.1"/>
    <property type="molecule type" value="Genomic_DNA"/>
</dbReference>
<reference evidence="1 2" key="1">
    <citation type="journal article" date="2016" name="Mol. Biol. Evol.">
        <title>Comparative Genomics of Early-Diverging Mushroom-Forming Fungi Provides Insights into the Origins of Lignocellulose Decay Capabilities.</title>
        <authorList>
            <person name="Nagy L.G."/>
            <person name="Riley R."/>
            <person name="Tritt A."/>
            <person name="Adam C."/>
            <person name="Daum C."/>
            <person name="Floudas D."/>
            <person name="Sun H."/>
            <person name="Yadav J.S."/>
            <person name="Pangilinan J."/>
            <person name="Larsson K.H."/>
            <person name="Matsuura K."/>
            <person name="Barry K."/>
            <person name="Labutti K."/>
            <person name="Kuo R."/>
            <person name="Ohm R.A."/>
            <person name="Bhattacharya S.S."/>
            <person name="Shirouzu T."/>
            <person name="Yoshinaga Y."/>
            <person name="Martin F.M."/>
            <person name="Grigoriev I.V."/>
            <person name="Hibbett D.S."/>
        </authorList>
    </citation>
    <scope>NUCLEOTIDE SEQUENCE [LARGE SCALE GENOMIC DNA]</scope>
    <source>
        <strain evidence="1 2">93-53</strain>
    </source>
</reference>
<evidence type="ECO:0000313" key="2">
    <source>
        <dbReference type="Proteomes" id="UP000076871"/>
    </source>
</evidence>
<sequence>MSSSRQCLDKPCSYVWMASSHSAMGGDGPQNIGTRGIRCVMQWADQQATKKVRPVNFLHVGSIEKHVPYDLDLGVIELFQHREGTLQTRNDPEPRMTITSHVPNEWQQLFMAHILQSWNFKLLHFAATRDKLSASKQQLNTIGSIVSSAPMSSRPGTSCFMMWTLRTDPDMDTTFEKDTRSSRRRRLLQCGPFAFHLESKSIIYSDETKNTSTRHGMEGNHNLAPPWPYDQILIAFN</sequence>
<organism evidence="1 2">
    <name type="scientific">Laetiporus sulphureus 93-53</name>
    <dbReference type="NCBI Taxonomy" id="1314785"/>
    <lineage>
        <taxon>Eukaryota</taxon>
        <taxon>Fungi</taxon>
        <taxon>Dikarya</taxon>
        <taxon>Basidiomycota</taxon>
        <taxon>Agaricomycotina</taxon>
        <taxon>Agaricomycetes</taxon>
        <taxon>Polyporales</taxon>
        <taxon>Laetiporus</taxon>
    </lineage>
</organism>
<evidence type="ECO:0000313" key="1">
    <source>
        <dbReference type="EMBL" id="KZT03639.1"/>
    </source>
</evidence>
<dbReference type="AlphaFoldDB" id="A0A165CX69"/>
<proteinExistence type="predicted"/>
<accession>A0A165CX69</accession>
<dbReference type="Proteomes" id="UP000076871">
    <property type="component" value="Unassembled WGS sequence"/>
</dbReference>
<keyword evidence="2" id="KW-1185">Reference proteome</keyword>
<dbReference type="RefSeq" id="XP_040761379.1">
    <property type="nucleotide sequence ID" value="XM_040907218.1"/>
</dbReference>